<comment type="caution">
    <text evidence="2">The sequence shown here is derived from an EMBL/GenBank/DDBJ whole genome shotgun (WGS) entry which is preliminary data.</text>
</comment>
<evidence type="ECO:0000313" key="2">
    <source>
        <dbReference type="EMBL" id="MCW3805747.1"/>
    </source>
</evidence>
<gene>
    <name evidence="2" type="ORF">OM074_08905</name>
</gene>
<feature type="domain" description="Helix-turn-helix" evidence="1">
    <location>
        <begin position="25"/>
        <end position="73"/>
    </location>
</feature>
<dbReference type="EMBL" id="JAPDPI010000015">
    <property type="protein sequence ID" value="MCW3805747.1"/>
    <property type="molecule type" value="Genomic_DNA"/>
</dbReference>
<dbReference type="RefSeq" id="WP_301199113.1">
    <property type="nucleotide sequence ID" value="NZ_JAPDPI010000015.1"/>
</dbReference>
<dbReference type="Pfam" id="PF12728">
    <property type="entry name" value="HTH_17"/>
    <property type="match status" value="1"/>
</dbReference>
<dbReference type="SUPFAM" id="SSF46955">
    <property type="entry name" value="Putative DNA-binding domain"/>
    <property type="match status" value="1"/>
</dbReference>
<sequence length="96" mass="11347">MNHYECINDRLTKIEKLLLSQKKSLTFNEVVEYTGFKPSYLYKLTSSYSIPYSKPGGGKLFFDKDEIDRWLLETNRILTESDLDQEASNFLLRNRK</sequence>
<organism evidence="2 3">
    <name type="scientific">Plebeiibacterium marinum</name>
    <dbReference type="NCBI Taxonomy" id="2992111"/>
    <lineage>
        <taxon>Bacteria</taxon>
        <taxon>Pseudomonadati</taxon>
        <taxon>Bacteroidota</taxon>
        <taxon>Bacteroidia</taxon>
        <taxon>Marinilabiliales</taxon>
        <taxon>Marinilabiliaceae</taxon>
        <taxon>Plebeiibacterium</taxon>
    </lineage>
</organism>
<protein>
    <submittedName>
        <fullName evidence="2">Helix-turn-helix domain-containing protein</fullName>
    </submittedName>
</protein>
<dbReference type="AlphaFoldDB" id="A0AAE3SJI0"/>
<reference evidence="2" key="1">
    <citation type="submission" date="2022-10" db="EMBL/GenBank/DDBJ databases">
        <authorList>
            <person name="Yu W.X."/>
        </authorList>
    </citation>
    <scope>NUCLEOTIDE SEQUENCE</scope>
    <source>
        <strain evidence="2">D04</strain>
    </source>
</reference>
<name>A0AAE3SJI0_9BACT</name>
<keyword evidence="3" id="KW-1185">Reference proteome</keyword>
<dbReference type="Proteomes" id="UP001207408">
    <property type="component" value="Unassembled WGS sequence"/>
</dbReference>
<accession>A0AAE3SJI0</accession>
<evidence type="ECO:0000313" key="3">
    <source>
        <dbReference type="Proteomes" id="UP001207408"/>
    </source>
</evidence>
<evidence type="ECO:0000259" key="1">
    <source>
        <dbReference type="Pfam" id="PF12728"/>
    </source>
</evidence>
<dbReference type="InterPro" id="IPR041657">
    <property type="entry name" value="HTH_17"/>
</dbReference>
<dbReference type="InterPro" id="IPR009061">
    <property type="entry name" value="DNA-bd_dom_put_sf"/>
</dbReference>
<proteinExistence type="predicted"/>